<evidence type="ECO:0000313" key="3">
    <source>
        <dbReference type="Proteomes" id="UP000033452"/>
    </source>
</evidence>
<proteinExistence type="predicted"/>
<name>A0A0F4QCM8_9GAMM</name>
<dbReference type="EMBL" id="JXYA01000081">
    <property type="protein sequence ID" value="KJZ05065.1"/>
    <property type="molecule type" value="Genomic_DNA"/>
</dbReference>
<keyword evidence="3" id="KW-1185">Reference proteome</keyword>
<feature type="transmembrane region" description="Helical" evidence="1">
    <location>
        <begin position="371"/>
        <end position="393"/>
    </location>
</feature>
<dbReference type="Proteomes" id="UP000033452">
    <property type="component" value="Unassembled WGS sequence"/>
</dbReference>
<sequence>MQPHITEVYARVFSALKDRKASHDEFKGFLSITPELEKDLVFLCDEGITSGSYDFTKDGKPGGSANLGKLIPANFQGCVFEVELSKICIKPDSVVCASWSDLLKDETKVKKPVKHIFFTDSSILLSPGSTDEQYINYLKLSEAYKFIKELAESTEGGDKTIFYERPLTFEFTLTESDLDHPIDLDALDKLMKKDLHQEAIACLICKELVSFLKDIDIKQRFSYLIKHMSSLVSNVLLSYQSYVESYTFDKVRKEYLEKRTEYISDIHEVFNTMATKLLSLPAGIWFATTQIKQMPIGGLESMPFAKNLTVLITVALLVFLLVVSLIDQFEVLKVHKLEYSEVFDRLKGSFEEEATKIQEAKDRIDSAYTKVCIKLGFAIFTAIALFGLTLFLFCKAYA</sequence>
<dbReference type="RefSeq" id="WP_046007340.1">
    <property type="nucleotide sequence ID" value="NZ_JXYA01000081.1"/>
</dbReference>
<protein>
    <submittedName>
        <fullName evidence="2">Uncharacterized protein</fullName>
    </submittedName>
</protein>
<comment type="caution">
    <text evidence="2">The sequence shown here is derived from an EMBL/GenBank/DDBJ whole genome shotgun (WGS) entry which is preliminary data.</text>
</comment>
<dbReference type="AlphaFoldDB" id="A0A0F4QCM8"/>
<reference evidence="2 3" key="1">
    <citation type="journal article" date="2015" name="BMC Genomics">
        <title>Genome mining reveals unlocked bioactive potential of marine Gram-negative bacteria.</title>
        <authorList>
            <person name="Machado H."/>
            <person name="Sonnenschein E.C."/>
            <person name="Melchiorsen J."/>
            <person name="Gram L."/>
        </authorList>
    </citation>
    <scope>NUCLEOTIDE SEQUENCE [LARGE SCALE GENOMIC DNA]</scope>
    <source>
        <strain evidence="2 3">S2471</strain>
    </source>
</reference>
<accession>A0A0F4QCM8</accession>
<evidence type="ECO:0000313" key="2">
    <source>
        <dbReference type="EMBL" id="KJZ05065.1"/>
    </source>
</evidence>
<organism evidence="2 3">
    <name type="scientific">Pseudoalteromonas rubra</name>
    <dbReference type="NCBI Taxonomy" id="43658"/>
    <lineage>
        <taxon>Bacteria</taxon>
        <taxon>Pseudomonadati</taxon>
        <taxon>Pseudomonadota</taxon>
        <taxon>Gammaproteobacteria</taxon>
        <taxon>Alteromonadales</taxon>
        <taxon>Pseudoalteromonadaceae</taxon>
        <taxon>Pseudoalteromonas</taxon>
    </lineage>
</organism>
<keyword evidence="1" id="KW-1133">Transmembrane helix</keyword>
<gene>
    <name evidence="2" type="ORF">TW77_23170</name>
</gene>
<feature type="transmembrane region" description="Helical" evidence="1">
    <location>
        <begin position="308"/>
        <end position="326"/>
    </location>
</feature>
<dbReference type="OrthoDB" id="7069241at2"/>
<keyword evidence="1" id="KW-0812">Transmembrane</keyword>
<keyword evidence="1" id="KW-0472">Membrane</keyword>
<dbReference type="PATRIC" id="fig|43658.5.peg.4902"/>
<evidence type="ECO:0000256" key="1">
    <source>
        <dbReference type="SAM" id="Phobius"/>
    </source>
</evidence>